<organism evidence="1 2">
    <name type="scientific">Burkholderia gladioli</name>
    <name type="common">Pseudomonas marginata</name>
    <name type="synonym">Phytomonas marginata</name>
    <dbReference type="NCBI Taxonomy" id="28095"/>
    <lineage>
        <taxon>Bacteria</taxon>
        <taxon>Pseudomonadati</taxon>
        <taxon>Pseudomonadota</taxon>
        <taxon>Betaproteobacteria</taxon>
        <taxon>Burkholderiales</taxon>
        <taxon>Burkholderiaceae</taxon>
        <taxon>Burkholderia</taxon>
    </lineage>
</organism>
<proteinExistence type="predicted"/>
<accession>A0A2A7SF03</accession>
<dbReference type="Proteomes" id="UP000220629">
    <property type="component" value="Unassembled WGS sequence"/>
</dbReference>
<name>A0A2A7SF03_BURGA</name>
<reference evidence="2" key="1">
    <citation type="submission" date="2017-09" db="EMBL/GenBank/DDBJ databases">
        <title>FDA dAtabase for Regulatory Grade micrObial Sequences (FDA-ARGOS): Supporting development and validation of Infectious Disease Dx tests.</title>
        <authorList>
            <person name="Minogue T."/>
            <person name="Wolcott M."/>
            <person name="Wasieloski L."/>
            <person name="Aguilar W."/>
            <person name="Moore D."/>
            <person name="Tallon L."/>
            <person name="Sadzewicz L."/>
            <person name="Ott S."/>
            <person name="Zhao X."/>
            <person name="Nagaraj S."/>
            <person name="Vavikolanu K."/>
            <person name="Aluvathingal J."/>
            <person name="Nadendla S."/>
            <person name="Sichtig H."/>
        </authorList>
    </citation>
    <scope>NUCLEOTIDE SEQUENCE [LARGE SCALE GENOMIC DNA]</scope>
    <source>
        <strain evidence="2">FDAARGOS_390</strain>
    </source>
</reference>
<evidence type="ECO:0000313" key="2">
    <source>
        <dbReference type="Proteomes" id="UP000220629"/>
    </source>
</evidence>
<evidence type="ECO:0008006" key="3">
    <source>
        <dbReference type="Google" id="ProtNLM"/>
    </source>
</evidence>
<comment type="caution">
    <text evidence="1">The sequence shown here is derived from an EMBL/GenBank/DDBJ whole genome shotgun (WGS) entry which is preliminary data.</text>
</comment>
<evidence type="ECO:0000313" key="1">
    <source>
        <dbReference type="EMBL" id="PEH42264.1"/>
    </source>
</evidence>
<dbReference type="AlphaFoldDB" id="A0A2A7SF03"/>
<gene>
    <name evidence="1" type="ORF">CRM94_08975</name>
</gene>
<dbReference type="EMBL" id="PDDY01000001">
    <property type="protein sequence ID" value="PEH42264.1"/>
    <property type="molecule type" value="Genomic_DNA"/>
</dbReference>
<sequence length="273" mass="30169">MSDPNHPGPARADDAEFEHPLLDEAAAAELVERLLDVEGFWIARHARLPFHTLGATNYYDITANPARPYARLAARYNPVLLAEFGPLYAAVAAALRERLGRPVAWLADTQPATALPGFHIFGADPAFAAREEHDVLHGDWFRQRDGEAFPGNPIHVDTAHLALGLDAQARQAGDATPLATLSFTLPLALPEGGAGMRLWDFGHEATRLDDRAAQQARLRRGPTRELAYRPGTLFLHSGTRYHQARGFPVRPGQYRITLQGHGAWLDGAWRLFW</sequence>
<dbReference type="RefSeq" id="WP_098152057.1">
    <property type="nucleotide sequence ID" value="NZ_CADEXJ010000002.1"/>
</dbReference>
<protein>
    <recommendedName>
        <fullName evidence="3">Phytanoyl-CoA dioxygenase</fullName>
    </recommendedName>
</protein>